<reference evidence="4" key="1">
    <citation type="submission" date="2025-08" db="UniProtKB">
        <authorList>
            <consortium name="RefSeq"/>
        </authorList>
    </citation>
    <scope>IDENTIFICATION</scope>
</reference>
<keyword evidence="1" id="KW-0732">Signal</keyword>
<name>A0ABM1DZU6_PRICU</name>
<dbReference type="PROSITE" id="PS50228">
    <property type="entry name" value="SUEL_LECTIN"/>
    <property type="match status" value="1"/>
</dbReference>
<dbReference type="PANTHER" id="PTHR46780">
    <property type="entry name" value="PROTEIN EVA-1"/>
    <property type="match status" value="1"/>
</dbReference>
<dbReference type="PROSITE" id="PS51257">
    <property type="entry name" value="PROKAR_LIPOPROTEIN"/>
    <property type="match status" value="1"/>
</dbReference>
<dbReference type="GeneID" id="106807589"/>
<dbReference type="InterPro" id="IPR043159">
    <property type="entry name" value="Lectin_gal-bd_sf"/>
</dbReference>
<dbReference type="CDD" id="cd22823">
    <property type="entry name" value="Gal_Rha_Lectin"/>
    <property type="match status" value="1"/>
</dbReference>
<accession>A0ABM1DZU6</accession>
<evidence type="ECO:0000313" key="3">
    <source>
        <dbReference type="Proteomes" id="UP000695022"/>
    </source>
</evidence>
<feature type="chain" id="PRO_5045432316" evidence="1">
    <location>
        <begin position="24"/>
        <end position="118"/>
    </location>
</feature>
<dbReference type="InterPro" id="IPR000922">
    <property type="entry name" value="Lectin_gal-bd_dom"/>
</dbReference>
<protein>
    <submittedName>
        <fullName evidence="4">Adhesion G protein-coupled receptor L1-like</fullName>
    </submittedName>
</protein>
<evidence type="ECO:0000313" key="4">
    <source>
        <dbReference type="RefSeq" id="XP_014665467.1"/>
    </source>
</evidence>
<dbReference type="Pfam" id="PF02140">
    <property type="entry name" value="SUEL_Lectin"/>
    <property type="match status" value="1"/>
</dbReference>
<sequence length="118" mass="13204">MVKNSSVLFLLLVGTAIVACIAAKQTDICENETGRLRCRGSETIRIKNAWYGSTRNSNCRGDTERCNTLEKADKDTLDRMRNRCNRKGSCDLTPANRLWGSDPCPGTAKLLRVEYDCK</sequence>
<dbReference type="RefSeq" id="XP_014665467.1">
    <property type="nucleotide sequence ID" value="XM_014809981.1"/>
</dbReference>
<feature type="domain" description="SUEL-type lectin" evidence="2">
    <location>
        <begin position="28"/>
        <end position="118"/>
    </location>
</feature>
<gene>
    <name evidence="4" type="primary">LOC106807589</name>
</gene>
<dbReference type="Proteomes" id="UP000695022">
    <property type="component" value="Unplaced"/>
</dbReference>
<dbReference type="Gene3D" id="2.60.120.740">
    <property type="match status" value="1"/>
</dbReference>
<evidence type="ECO:0000256" key="1">
    <source>
        <dbReference type="SAM" id="SignalP"/>
    </source>
</evidence>
<keyword evidence="3" id="KW-1185">Reference proteome</keyword>
<evidence type="ECO:0000259" key="2">
    <source>
        <dbReference type="PROSITE" id="PS50228"/>
    </source>
</evidence>
<feature type="signal peptide" evidence="1">
    <location>
        <begin position="1"/>
        <end position="23"/>
    </location>
</feature>
<proteinExistence type="predicted"/>
<organism evidence="3 4">
    <name type="scientific">Priapulus caudatus</name>
    <name type="common">Priapulid worm</name>
    <dbReference type="NCBI Taxonomy" id="37621"/>
    <lineage>
        <taxon>Eukaryota</taxon>
        <taxon>Metazoa</taxon>
        <taxon>Ecdysozoa</taxon>
        <taxon>Scalidophora</taxon>
        <taxon>Priapulida</taxon>
        <taxon>Priapulimorpha</taxon>
        <taxon>Priapulimorphida</taxon>
        <taxon>Priapulidae</taxon>
        <taxon>Priapulus</taxon>
    </lineage>
</organism>